<comment type="caution">
    <text evidence="1">The sequence shown here is derived from an EMBL/GenBank/DDBJ whole genome shotgun (WGS) entry which is preliminary data.</text>
</comment>
<protein>
    <submittedName>
        <fullName evidence="1">Uncharacterized protein</fullName>
    </submittedName>
</protein>
<proteinExistence type="predicted"/>
<evidence type="ECO:0000313" key="1">
    <source>
        <dbReference type="EMBL" id="MCX2941453.1"/>
    </source>
</evidence>
<reference evidence="1 2" key="1">
    <citation type="submission" date="2022-11" db="EMBL/GenBank/DDBJ databases">
        <title>Mycobacterium sp. nov.</title>
        <authorList>
            <person name="Papic B."/>
            <person name="Spicic S."/>
            <person name="Duvnjak S."/>
        </authorList>
    </citation>
    <scope>NUCLEOTIDE SEQUENCE [LARGE SCALE GENOMIC DNA]</scope>
    <source>
        <strain evidence="1 2">CVI_P4</strain>
    </source>
</reference>
<dbReference type="EMBL" id="JAPJDO010000092">
    <property type="protein sequence ID" value="MCX2941453.1"/>
    <property type="molecule type" value="Genomic_DNA"/>
</dbReference>
<evidence type="ECO:0000313" key="2">
    <source>
        <dbReference type="Proteomes" id="UP001300745"/>
    </source>
</evidence>
<name>A0ABT3SPR7_9MYCO</name>
<keyword evidence="2" id="KW-1185">Reference proteome</keyword>
<gene>
    <name evidence="1" type="ORF">ORI27_32755</name>
</gene>
<dbReference type="Proteomes" id="UP001300745">
    <property type="component" value="Unassembled WGS sequence"/>
</dbReference>
<sequence length="63" mass="6559">MSKYQCSNDTGLDLVIVEVGVVKAAGTIEADVPIEIPNLTLVDTAKKKVVNKGVPYSPAGAMV</sequence>
<accession>A0ABT3SPR7</accession>
<dbReference type="RefSeq" id="WP_266001411.1">
    <property type="nucleotide sequence ID" value="NZ_JAPJDN010000092.1"/>
</dbReference>
<organism evidence="1 2">
    <name type="scientific">Mycobacterium pinniadriaticum</name>
    <dbReference type="NCBI Taxonomy" id="2994102"/>
    <lineage>
        <taxon>Bacteria</taxon>
        <taxon>Bacillati</taxon>
        <taxon>Actinomycetota</taxon>
        <taxon>Actinomycetes</taxon>
        <taxon>Mycobacteriales</taxon>
        <taxon>Mycobacteriaceae</taxon>
        <taxon>Mycobacterium</taxon>
    </lineage>
</organism>